<evidence type="ECO:0000313" key="2">
    <source>
        <dbReference type="Proteomes" id="UP001213000"/>
    </source>
</evidence>
<gene>
    <name evidence="1" type="ORF">NP233_g10804</name>
</gene>
<dbReference type="AlphaFoldDB" id="A0AAD5VJP1"/>
<name>A0AAD5VJP1_9AGAR</name>
<reference evidence="1" key="1">
    <citation type="submission" date="2022-07" db="EMBL/GenBank/DDBJ databases">
        <title>Genome Sequence of Leucocoprinus birnbaumii.</title>
        <authorList>
            <person name="Buettner E."/>
        </authorList>
    </citation>
    <scope>NUCLEOTIDE SEQUENCE</scope>
    <source>
        <strain evidence="1">VT141</strain>
    </source>
</reference>
<accession>A0AAD5VJP1</accession>
<dbReference type="Proteomes" id="UP001213000">
    <property type="component" value="Unassembled WGS sequence"/>
</dbReference>
<protein>
    <submittedName>
        <fullName evidence="1">Uncharacterized protein</fullName>
    </submittedName>
</protein>
<sequence>MQEPVIDTLWGAGGVDAEDDQPISFLEMCPPEICKKIFTHACEDDGTTGRSLSLVSRYIHDVSEDIKLRSLAVCGMKQVLACAAMLRAKPENLRRIIHLFLSAGAQVRPGETEADIEEYLYSLETHHGSGCNAFFSILEMAAPTLKTFYLSSPCARPTVFLKIPMPELEEFTLFNEFHATPATGPPNVDFPKLKRVRFAGCNNISRVIFTEIYARAPNVTHMFFQSDRTGDDLLEHLASAFGTRIRHGHLFTPFPKSFIDKIVEVRVESPNKKKGFQAKMYERLVRQVTTAEPRIKVTTVAPSYSIPFCYSLQDWLRDSTREWNFPTPHRFID</sequence>
<comment type="caution">
    <text evidence="1">The sequence shown here is derived from an EMBL/GenBank/DDBJ whole genome shotgun (WGS) entry which is preliminary data.</text>
</comment>
<dbReference type="EMBL" id="JANIEX010001162">
    <property type="protein sequence ID" value="KAJ3560492.1"/>
    <property type="molecule type" value="Genomic_DNA"/>
</dbReference>
<keyword evidence="2" id="KW-1185">Reference proteome</keyword>
<organism evidence="1 2">
    <name type="scientific">Leucocoprinus birnbaumii</name>
    <dbReference type="NCBI Taxonomy" id="56174"/>
    <lineage>
        <taxon>Eukaryota</taxon>
        <taxon>Fungi</taxon>
        <taxon>Dikarya</taxon>
        <taxon>Basidiomycota</taxon>
        <taxon>Agaricomycotina</taxon>
        <taxon>Agaricomycetes</taxon>
        <taxon>Agaricomycetidae</taxon>
        <taxon>Agaricales</taxon>
        <taxon>Agaricineae</taxon>
        <taxon>Agaricaceae</taxon>
        <taxon>Leucocoprinus</taxon>
    </lineage>
</organism>
<proteinExistence type="predicted"/>
<evidence type="ECO:0000313" key="1">
    <source>
        <dbReference type="EMBL" id="KAJ3560492.1"/>
    </source>
</evidence>